<gene>
    <name evidence="3" type="ORF">ACFP3M_20840</name>
</gene>
<feature type="transmembrane region" description="Helical" evidence="2">
    <location>
        <begin position="12"/>
        <end position="30"/>
    </location>
</feature>
<feature type="compositionally biased region" description="Polar residues" evidence="1">
    <location>
        <begin position="72"/>
        <end position="81"/>
    </location>
</feature>
<evidence type="ECO:0000313" key="4">
    <source>
        <dbReference type="Proteomes" id="UP001596241"/>
    </source>
</evidence>
<reference evidence="4" key="1">
    <citation type="journal article" date="2019" name="Int. J. Syst. Evol. Microbiol.">
        <title>The Global Catalogue of Microorganisms (GCM) 10K type strain sequencing project: providing services to taxonomists for standard genome sequencing and annotation.</title>
        <authorList>
            <consortium name="The Broad Institute Genomics Platform"/>
            <consortium name="The Broad Institute Genome Sequencing Center for Infectious Disease"/>
            <person name="Wu L."/>
            <person name="Ma J."/>
        </authorList>
    </citation>
    <scope>NUCLEOTIDE SEQUENCE [LARGE SCALE GENOMIC DNA]</scope>
    <source>
        <strain evidence="4">CGMCC 1.15809</strain>
    </source>
</reference>
<keyword evidence="4" id="KW-1185">Reference proteome</keyword>
<dbReference type="Proteomes" id="UP001596241">
    <property type="component" value="Unassembled WGS sequence"/>
</dbReference>
<keyword evidence="2" id="KW-0812">Transmembrane</keyword>
<sequence>MMDLLSGNLSFLLYAVVAVCALAMLMLRVASQRQRRNAGFAPKAQLRKQLTAKSVLRATEIRPSLTDDNAPGHSSISLTKQ</sequence>
<evidence type="ECO:0000313" key="3">
    <source>
        <dbReference type="EMBL" id="MFC5895247.1"/>
    </source>
</evidence>
<comment type="caution">
    <text evidence="3">The sequence shown here is derived from an EMBL/GenBank/DDBJ whole genome shotgun (WGS) entry which is preliminary data.</text>
</comment>
<dbReference type="EMBL" id="JBHSPW010000009">
    <property type="protein sequence ID" value="MFC5895247.1"/>
    <property type="molecule type" value="Genomic_DNA"/>
</dbReference>
<feature type="region of interest" description="Disordered" evidence="1">
    <location>
        <begin position="62"/>
        <end position="81"/>
    </location>
</feature>
<accession>A0ABW1FLB2</accession>
<organism evidence="3 4">
    <name type="scientific">Streptomyces ramulosus</name>
    <dbReference type="NCBI Taxonomy" id="47762"/>
    <lineage>
        <taxon>Bacteria</taxon>
        <taxon>Bacillati</taxon>
        <taxon>Actinomycetota</taxon>
        <taxon>Actinomycetes</taxon>
        <taxon>Kitasatosporales</taxon>
        <taxon>Streptomycetaceae</taxon>
        <taxon>Streptomyces</taxon>
    </lineage>
</organism>
<protein>
    <submittedName>
        <fullName evidence="3">Uncharacterized protein</fullName>
    </submittedName>
</protein>
<proteinExistence type="predicted"/>
<evidence type="ECO:0000256" key="2">
    <source>
        <dbReference type="SAM" id="Phobius"/>
    </source>
</evidence>
<dbReference type="RefSeq" id="WP_345078056.1">
    <property type="nucleotide sequence ID" value="NZ_BAAAWG010000002.1"/>
</dbReference>
<name>A0ABW1FLB2_9ACTN</name>
<evidence type="ECO:0000256" key="1">
    <source>
        <dbReference type="SAM" id="MobiDB-lite"/>
    </source>
</evidence>
<keyword evidence="2" id="KW-1133">Transmembrane helix</keyword>
<keyword evidence="2" id="KW-0472">Membrane</keyword>